<dbReference type="InterPro" id="IPR037738">
    <property type="entry name" value="Ecm13-like"/>
</dbReference>
<organism evidence="2 4">
    <name type="scientific">Penicillium frequentans</name>
    <dbReference type="NCBI Taxonomy" id="3151616"/>
    <lineage>
        <taxon>Eukaryota</taxon>
        <taxon>Fungi</taxon>
        <taxon>Dikarya</taxon>
        <taxon>Ascomycota</taxon>
        <taxon>Pezizomycotina</taxon>
        <taxon>Eurotiomycetes</taxon>
        <taxon>Eurotiomycetidae</taxon>
        <taxon>Eurotiales</taxon>
        <taxon>Aspergillaceae</taxon>
        <taxon>Penicillium</taxon>
    </lineage>
</organism>
<evidence type="ECO:0000313" key="3">
    <source>
        <dbReference type="EMBL" id="KAJ5543995.1"/>
    </source>
</evidence>
<evidence type="ECO:0000313" key="4">
    <source>
        <dbReference type="Proteomes" id="UP001220324"/>
    </source>
</evidence>
<dbReference type="EMBL" id="JAQIZZ010000004">
    <property type="protein sequence ID" value="KAJ5543995.1"/>
    <property type="molecule type" value="Genomic_DNA"/>
</dbReference>
<feature type="region of interest" description="Disordered" evidence="1">
    <location>
        <begin position="217"/>
        <end position="270"/>
    </location>
</feature>
<reference evidence="2 4" key="1">
    <citation type="journal article" date="2023" name="IMA Fungus">
        <title>Comparative genomic study of the Penicillium genus elucidates a diverse pangenome and 15 lateral gene transfer events.</title>
        <authorList>
            <person name="Petersen C."/>
            <person name="Sorensen T."/>
            <person name="Nielsen M.R."/>
            <person name="Sondergaard T.E."/>
            <person name="Sorensen J.L."/>
            <person name="Fitzpatrick D.A."/>
            <person name="Frisvad J.C."/>
            <person name="Nielsen K.L."/>
        </authorList>
    </citation>
    <scope>NUCLEOTIDE SEQUENCE [LARGE SCALE GENOMIC DNA]</scope>
    <source>
        <strain evidence="2 4">IBT 35679</strain>
    </source>
</reference>
<feature type="region of interest" description="Disordered" evidence="1">
    <location>
        <begin position="117"/>
        <end position="153"/>
    </location>
</feature>
<proteinExistence type="predicted"/>
<reference evidence="2" key="2">
    <citation type="submission" date="2023-01" db="EMBL/GenBank/DDBJ databases">
        <authorList>
            <person name="Petersen C."/>
        </authorList>
    </citation>
    <scope>NUCLEOTIDE SEQUENCE</scope>
    <source>
        <strain evidence="2">IBT 35679</strain>
    </source>
</reference>
<dbReference type="EMBL" id="JAQIZZ010000004">
    <property type="protein sequence ID" value="KAJ5543956.1"/>
    <property type="molecule type" value="Genomic_DNA"/>
</dbReference>
<protein>
    <recommendedName>
        <fullName evidence="5">Protein ECM13</fullName>
    </recommendedName>
</protein>
<evidence type="ECO:0000256" key="1">
    <source>
        <dbReference type="SAM" id="MobiDB-lite"/>
    </source>
</evidence>
<evidence type="ECO:0008006" key="5">
    <source>
        <dbReference type="Google" id="ProtNLM"/>
    </source>
</evidence>
<sequence>MDSPITSSLPKDYSSFASAATLYIKSPSRQQRQKKISITQTYYLAHTARKKLNREASRTDHDLRLLVGHANLLDSLMLDYADTKREHEQWFNKTVGATKASQEESRHIQWASTLVNEAEEDWDSEDASDLESDFSESEEDESDFDEPGFVIHTPNRRRAPSLVTPTPKDLLEEDVGDYTDSNFEFNDAEDLGELSLTRLPSHQSPPELLIDSDDEFEDAACPQSPPQPTFESFNEKEHSTTGLPLARPGKHRLFGEGRHVSQEQSTIIQP</sequence>
<dbReference type="PANTHER" id="PTHR36826">
    <property type="entry name" value="PROTEIN ECM13"/>
    <property type="match status" value="1"/>
</dbReference>
<keyword evidence="4" id="KW-1185">Reference proteome</keyword>
<dbReference type="AlphaFoldDB" id="A0AAD6D074"/>
<name>A0AAD6D074_9EURO</name>
<comment type="caution">
    <text evidence="2">The sequence shown here is derived from an EMBL/GenBank/DDBJ whole genome shotgun (WGS) entry which is preliminary data.</text>
</comment>
<gene>
    <name evidence="2" type="ORF">N7494_005235</name>
    <name evidence="3" type="ORF">N7494_005274</name>
</gene>
<accession>A0AAD6D074</accession>
<feature type="compositionally biased region" description="Acidic residues" evidence="1">
    <location>
        <begin position="117"/>
        <end position="146"/>
    </location>
</feature>
<dbReference type="Proteomes" id="UP001220324">
    <property type="component" value="Unassembled WGS sequence"/>
</dbReference>
<dbReference type="PANTHER" id="PTHR36826:SF1">
    <property type="entry name" value="PROTEIN ECM13"/>
    <property type="match status" value="1"/>
</dbReference>
<evidence type="ECO:0000313" key="2">
    <source>
        <dbReference type="EMBL" id="KAJ5543956.1"/>
    </source>
</evidence>